<feature type="compositionally biased region" description="Basic residues" evidence="5">
    <location>
        <begin position="217"/>
        <end position="230"/>
    </location>
</feature>
<proteinExistence type="inferred from homology"/>
<feature type="compositionally biased region" description="Acidic residues" evidence="5">
    <location>
        <begin position="155"/>
        <end position="166"/>
    </location>
</feature>
<dbReference type="InterPro" id="IPR056772">
    <property type="entry name" value="RecA-like_ORC2"/>
</dbReference>
<evidence type="ECO:0000313" key="9">
    <source>
        <dbReference type="Proteomes" id="UP001161757"/>
    </source>
</evidence>
<dbReference type="Pfam" id="PF24882">
    <property type="entry name" value="WHD_ORC2"/>
    <property type="match status" value="1"/>
</dbReference>
<dbReference type="InterPro" id="IPR007220">
    <property type="entry name" value="ORC2"/>
</dbReference>
<feature type="compositionally biased region" description="Acidic residues" evidence="5">
    <location>
        <begin position="412"/>
        <end position="425"/>
    </location>
</feature>
<sequence length="723" mass="80657">MAKRKQPDQDPDSSLEPSETPSKRRRTRITDTAPANGVHNGDHERGHDDVDDITMADESTPKKPRTPSKTKRKSAAEALLDEEEQGLGDEGSPTPKANGTGRTLFSTPRRGRGRPRKDGLPSQTPTKPTTPSKAKASASDRSAKRKSARALVEAQEQEEGEDEDWDGQIALAKKILSAGDDGDEAEASTVRNNDMLDETTVEPDDTTAATTTPTKTPGKRGRPKGAKNKRSPTPEGDIAPEERYFFQNRAGPPQISSNKFNPVKLLSHDEYFEQIQALTQKDRHEKDREQLMKLHARSFAQWSFELEQGFSLCLYGYGSKRGLTTNFAEWLYRHLQQQRQRQRQRQKLHANQRQSGEALEEDEEVLRAPRIIVVNGYTPKLNVRGILNTIAAAVTTSDSELYSDGDGGSGSGDEEGDRDSGEEDHDDHRHRQQSQSRQKRHRRRLRLIGQPHEMLDTLLTYLDTEHSSSTSSSHRSIVADEDGNNGGRDLEIVVLVNSIDAPPLRRLGTQSLLARLAAHPSIKFTATADTPTFATLWSSTLLDQFRFVYHDCTTFAPYTAEISVVDEVHELLGRKRMRSGGKEGIGFVLKSLPENARNLYRLLICEILASLGDDGLEGAGAGSFERVNDDGDDDDGRSAKKRSRSRSAKQQAESEQLGVEYRTLYQKASEEFICSSSMNFQFLLKEFHDHQMITSRRDQSGTEVLGVPLDKQEMEAVLEELVI</sequence>
<dbReference type="GO" id="GO:0006355">
    <property type="term" value="P:regulation of DNA-templated transcription"/>
    <property type="evidence" value="ECO:0007669"/>
    <property type="project" value="InterPro"/>
</dbReference>
<dbReference type="GO" id="GO:0003688">
    <property type="term" value="F:DNA replication origin binding"/>
    <property type="evidence" value="ECO:0007669"/>
    <property type="project" value="TreeGrafter"/>
</dbReference>
<dbReference type="Pfam" id="PF04084">
    <property type="entry name" value="RecA-like_ORC2"/>
    <property type="match status" value="1"/>
</dbReference>
<dbReference type="Proteomes" id="UP001161757">
    <property type="component" value="Unassembled WGS sequence"/>
</dbReference>
<feature type="region of interest" description="Disordered" evidence="5">
    <location>
        <begin position="342"/>
        <end position="362"/>
    </location>
</feature>
<evidence type="ECO:0000256" key="5">
    <source>
        <dbReference type="SAM" id="MobiDB-lite"/>
    </source>
</evidence>
<comment type="subcellular location">
    <subcellularLocation>
        <location evidence="1">Nucleus</location>
    </subcellularLocation>
</comment>
<comment type="caution">
    <text evidence="8">The sequence shown here is derived from an EMBL/GenBank/DDBJ whole genome shotgun (WGS) entry which is preliminary data.</text>
</comment>
<dbReference type="EMBL" id="JAJGCB010000004">
    <property type="protein sequence ID" value="KAJ8992843.1"/>
    <property type="molecule type" value="Genomic_DNA"/>
</dbReference>
<dbReference type="PANTHER" id="PTHR14052">
    <property type="entry name" value="ORIGIN RECOGNITION COMPLEX SUBUNIT 2"/>
    <property type="match status" value="1"/>
</dbReference>
<reference evidence="8" key="1">
    <citation type="submission" date="2023-01" db="EMBL/GenBank/DDBJ databases">
        <title>Exophiala dermititidis isolated from Cystic Fibrosis Patient.</title>
        <authorList>
            <person name="Kurbessoian T."/>
            <person name="Crocker A."/>
            <person name="Murante D."/>
            <person name="Hogan D.A."/>
            <person name="Stajich J.E."/>
        </authorList>
    </citation>
    <scope>NUCLEOTIDE SEQUENCE</scope>
    <source>
        <strain evidence="8">Ex8</strain>
    </source>
</reference>
<evidence type="ECO:0000259" key="6">
    <source>
        <dbReference type="Pfam" id="PF04084"/>
    </source>
</evidence>
<feature type="compositionally biased region" description="Low complexity" evidence="5">
    <location>
        <begin position="206"/>
        <end position="216"/>
    </location>
</feature>
<evidence type="ECO:0000256" key="4">
    <source>
        <dbReference type="ARBA" id="ARBA00023242"/>
    </source>
</evidence>
<name>A0AAN6EX45_EXODE</name>
<organism evidence="8 9">
    <name type="scientific">Exophiala dermatitidis</name>
    <name type="common">Black yeast-like fungus</name>
    <name type="synonym">Wangiella dermatitidis</name>
    <dbReference type="NCBI Taxonomy" id="5970"/>
    <lineage>
        <taxon>Eukaryota</taxon>
        <taxon>Fungi</taxon>
        <taxon>Dikarya</taxon>
        <taxon>Ascomycota</taxon>
        <taxon>Pezizomycotina</taxon>
        <taxon>Eurotiomycetes</taxon>
        <taxon>Chaetothyriomycetidae</taxon>
        <taxon>Chaetothyriales</taxon>
        <taxon>Herpotrichiellaceae</taxon>
        <taxon>Exophiala</taxon>
    </lineage>
</organism>
<feature type="compositionally biased region" description="Basic residues" evidence="5">
    <location>
        <begin position="428"/>
        <end position="446"/>
    </location>
</feature>
<protein>
    <submittedName>
        <fullName evidence="8">Origin recognition complex subunit 2</fullName>
    </submittedName>
</protein>
<feature type="region of interest" description="Disordered" evidence="5">
    <location>
        <begin position="622"/>
        <end position="654"/>
    </location>
</feature>
<evidence type="ECO:0000259" key="7">
    <source>
        <dbReference type="Pfam" id="PF24882"/>
    </source>
</evidence>
<feature type="region of interest" description="Disordered" evidence="5">
    <location>
        <begin position="399"/>
        <end position="447"/>
    </location>
</feature>
<dbReference type="InterPro" id="IPR056773">
    <property type="entry name" value="WHD_ORC2"/>
</dbReference>
<keyword evidence="3" id="KW-0235">DNA replication</keyword>
<dbReference type="PROSITE" id="PS00354">
    <property type="entry name" value="HMGI_Y"/>
    <property type="match status" value="1"/>
</dbReference>
<comment type="similarity">
    <text evidence="2">Belongs to the ORC2 family.</text>
</comment>
<feature type="domain" description="Origin recognition complex subunit 2 RecA-like" evidence="6">
    <location>
        <begin position="288"/>
        <end position="552"/>
    </location>
</feature>
<feature type="compositionally biased region" description="Basic residues" evidence="5">
    <location>
        <begin position="62"/>
        <end position="73"/>
    </location>
</feature>
<feature type="compositionally biased region" description="Acidic residues" evidence="5">
    <location>
        <begin position="195"/>
        <end position="205"/>
    </location>
</feature>
<feature type="domain" description="Origin recognition complex subunit 2 winged-helix" evidence="7">
    <location>
        <begin position="653"/>
        <end position="713"/>
    </location>
</feature>
<dbReference type="AlphaFoldDB" id="A0AAN6EX45"/>
<gene>
    <name evidence="8" type="primary">ORC2</name>
    <name evidence="8" type="ORF">HRR80_002887</name>
</gene>
<feature type="region of interest" description="Disordered" evidence="5">
    <location>
        <begin position="1"/>
        <end position="239"/>
    </location>
</feature>
<feature type="compositionally biased region" description="Polar residues" evidence="5">
    <location>
        <begin position="95"/>
        <end position="106"/>
    </location>
</feature>
<dbReference type="GO" id="GO:0006260">
    <property type="term" value="P:DNA replication"/>
    <property type="evidence" value="ECO:0007669"/>
    <property type="project" value="UniProtKB-KW"/>
</dbReference>
<dbReference type="InterPro" id="IPR000637">
    <property type="entry name" value="HMGI/Y_DNA-bd_CS"/>
</dbReference>
<evidence type="ECO:0000256" key="2">
    <source>
        <dbReference type="ARBA" id="ARBA00007421"/>
    </source>
</evidence>
<evidence type="ECO:0000256" key="1">
    <source>
        <dbReference type="ARBA" id="ARBA00004123"/>
    </source>
</evidence>
<feature type="compositionally biased region" description="Low complexity" evidence="5">
    <location>
        <begin position="124"/>
        <end position="140"/>
    </location>
</feature>
<evidence type="ECO:0000313" key="8">
    <source>
        <dbReference type="EMBL" id="KAJ8992843.1"/>
    </source>
</evidence>
<dbReference type="PANTHER" id="PTHR14052:SF0">
    <property type="entry name" value="ORIGIN RECOGNITION COMPLEX SUBUNIT 2"/>
    <property type="match status" value="1"/>
</dbReference>
<accession>A0AAN6EX45</accession>
<evidence type="ECO:0000256" key="3">
    <source>
        <dbReference type="ARBA" id="ARBA00022705"/>
    </source>
</evidence>
<keyword evidence="4" id="KW-0539">Nucleus</keyword>
<dbReference type="GO" id="GO:0005664">
    <property type="term" value="C:nuclear origin of replication recognition complex"/>
    <property type="evidence" value="ECO:0007669"/>
    <property type="project" value="TreeGrafter"/>
</dbReference>